<dbReference type="EMBL" id="CP026538">
    <property type="protein sequence ID" value="QAZ69093.1"/>
    <property type="molecule type" value="Genomic_DNA"/>
</dbReference>
<dbReference type="KEGG" id="dcb:C3Y92_18355"/>
<organism evidence="1 2">
    <name type="scientific">Solidesulfovibrio carbinolicus</name>
    <dbReference type="NCBI Taxonomy" id="296842"/>
    <lineage>
        <taxon>Bacteria</taxon>
        <taxon>Pseudomonadati</taxon>
        <taxon>Thermodesulfobacteriota</taxon>
        <taxon>Desulfovibrionia</taxon>
        <taxon>Desulfovibrionales</taxon>
        <taxon>Desulfovibrionaceae</taxon>
        <taxon>Solidesulfovibrio</taxon>
    </lineage>
</organism>
<protein>
    <submittedName>
        <fullName evidence="1">Uncharacterized protein</fullName>
    </submittedName>
</protein>
<name>A0A4P6HP87_9BACT</name>
<keyword evidence="2" id="KW-1185">Reference proteome</keyword>
<accession>A0A4P6HP87</accession>
<dbReference type="OrthoDB" id="5457510at2"/>
<evidence type="ECO:0000313" key="1">
    <source>
        <dbReference type="EMBL" id="QAZ69093.1"/>
    </source>
</evidence>
<dbReference type="AlphaFoldDB" id="A0A4P6HP87"/>
<gene>
    <name evidence="1" type="ORF">C3Y92_18355</name>
</gene>
<reference evidence="1 2" key="1">
    <citation type="submission" date="2018-02" db="EMBL/GenBank/DDBJ databases">
        <title>Genome sequence of Desulfovibrio carbinolicus DSM 3852.</title>
        <authorList>
            <person name="Wilbanks E."/>
            <person name="Skennerton C.T."/>
            <person name="Orphan V.J."/>
        </authorList>
    </citation>
    <scope>NUCLEOTIDE SEQUENCE [LARGE SCALE GENOMIC DNA]</scope>
    <source>
        <strain evidence="1 2">DSM 3852</strain>
    </source>
</reference>
<proteinExistence type="predicted"/>
<evidence type="ECO:0000313" key="2">
    <source>
        <dbReference type="Proteomes" id="UP000293296"/>
    </source>
</evidence>
<dbReference type="RefSeq" id="WP_129355155.1">
    <property type="nucleotide sequence ID" value="NZ_CP026538.1"/>
</dbReference>
<dbReference type="Proteomes" id="UP000293296">
    <property type="component" value="Chromosome"/>
</dbReference>
<sequence length="98" mass="10316">MADTIYQGDVGLEILVDCVRDLTGAASPALRVRLPSGAVRSWPAAVAGPGQDAARLRYVTRPGDLAEAGVYKLQAALTLGDWSGLGRTASFTVRPRFS</sequence>